<evidence type="ECO:0000256" key="2">
    <source>
        <dbReference type="ARBA" id="ARBA00004421"/>
    </source>
</evidence>
<feature type="compositionally biased region" description="Low complexity" evidence="6">
    <location>
        <begin position="213"/>
        <end position="226"/>
    </location>
</feature>
<comment type="caution">
    <text evidence="7">The sequence shown here is derived from an EMBL/GenBank/DDBJ whole genome shotgun (WGS) entry which is preliminary data.</text>
</comment>
<feature type="compositionally biased region" description="Acidic residues" evidence="6">
    <location>
        <begin position="312"/>
        <end position="321"/>
    </location>
</feature>
<keyword evidence="8" id="KW-1185">Reference proteome</keyword>
<feature type="compositionally biased region" description="Low complexity" evidence="6">
    <location>
        <begin position="390"/>
        <end position="412"/>
    </location>
</feature>
<dbReference type="EMBL" id="VICG01000012">
    <property type="protein sequence ID" value="KAA8566388.1"/>
    <property type="molecule type" value="Genomic_DNA"/>
</dbReference>
<dbReference type="InterPro" id="IPR024758">
    <property type="entry name" value="Inp1"/>
</dbReference>
<evidence type="ECO:0000256" key="4">
    <source>
        <dbReference type="ARBA" id="ARBA00021397"/>
    </source>
</evidence>
<feature type="compositionally biased region" description="Polar residues" evidence="6">
    <location>
        <begin position="379"/>
        <end position="389"/>
    </location>
</feature>
<organism evidence="7 8">
    <name type="scientific">Monilinia fructicola</name>
    <name type="common">Brown rot fungus</name>
    <name type="synonym">Ciboria fructicola</name>
    <dbReference type="NCBI Taxonomy" id="38448"/>
    <lineage>
        <taxon>Eukaryota</taxon>
        <taxon>Fungi</taxon>
        <taxon>Dikarya</taxon>
        <taxon>Ascomycota</taxon>
        <taxon>Pezizomycotina</taxon>
        <taxon>Leotiomycetes</taxon>
        <taxon>Helotiales</taxon>
        <taxon>Sclerotiniaceae</taxon>
        <taxon>Monilinia</taxon>
    </lineage>
</organism>
<sequence length="638" mass="69843">MALNLSTSLTRPVSASGRLTSIPDPQIEILCNVDGARIISFSIPSHSASRPSSSNGPAEEEADIGSSLRWSSPAERTIAVGTLRIYRAPESVAFINCQTALKPILPRSQCWFVSDDGSSKFVLQVRKLQEYWRIEIRNTTSEEIKQVEEFKKTLAQVSLYEKTPCPFQRTFSVDLPIAPQVLVVPANQKPWRPVQRSSSRIPLPRGDLYPIASKSTSLTSSSPMLSCRRTRSSSPLLTHALHRPSSSPTETCIPNLQFQEEAPETSSIKSTSLTAQSSIRPPQAGSTEAQLTEYASSPSELVIPVVSHAELDGDDDGDTTTDDAKVTPQNLAQSSYPQSPLESRGQSQALNHCSRSITAPPILSLVTSPPSKDRRNRSPARQTAADNTASELSSSVESFHSTQSWHSPLDVPLSPPLSGPPSPTTFPYPHDNIVLPKKVHATQTVSQLNITPEIHGTWHTPSLIHASPRSLSPAPRTPTLVNDGEKSEGDRSEAITPSPPRLRNRGTTSRNSERRTLSPLPAAVNLFSPSPRPQRLQTARHLPTAIIQKTCEILLSPPSHLLHLMMNIASKIAAGEWRGVLLGEGEAVHWDFTEDEYHGENWTEDDFGFSLTPTPSRRRAVSSHYRPHTAPGESWEVD</sequence>
<evidence type="ECO:0000313" key="8">
    <source>
        <dbReference type="Proteomes" id="UP000322873"/>
    </source>
</evidence>
<proteinExistence type="inferred from homology"/>
<feature type="region of interest" description="Disordered" evidence="6">
    <location>
        <begin position="260"/>
        <end position="298"/>
    </location>
</feature>
<evidence type="ECO:0000313" key="7">
    <source>
        <dbReference type="EMBL" id="KAA8566388.1"/>
    </source>
</evidence>
<feature type="region of interest" description="Disordered" evidence="6">
    <location>
        <begin position="613"/>
        <end position="638"/>
    </location>
</feature>
<dbReference type="GO" id="GO:0045033">
    <property type="term" value="P:peroxisome inheritance"/>
    <property type="evidence" value="ECO:0007669"/>
    <property type="project" value="InterPro"/>
</dbReference>
<dbReference type="GO" id="GO:0005780">
    <property type="term" value="C:extrinsic component of intraperoxisomal membrane"/>
    <property type="evidence" value="ECO:0007669"/>
    <property type="project" value="InterPro"/>
</dbReference>
<dbReference type="OrthoDB" id="4097008at2759"/>
<comment type="similarity">
    <text evidence="3">Belongs to the INP1 family.</text>
</comment>
<reference evidence="7 8" key="1">
    <citation type="submission" date="2019-06" db="EMBL/GenBank/DDBJ databases">
        <title>Genome Sequence of the Brown Rot Fungal Pathogen Monilinia fructicola.</title>
        <authorList>
            <person name="De Miccolis Angelini R.M."/>
            <person name="Landi L."/>
            <person name="Abate D."/>
            <person name="Pollastro S."/>
            <person name="Romanazzi G."/>
            <person name="Faretra F."/>
        </authorList>
    </citation>
    <scope>NUCLEOTIDE SEQUENCE [LARGE SCALE GENOMIC DNA]</scope>
    <source>
        <strain evidence="7 8">Mfrc123</strain>
    </source>
</reference>
<dbReference type="VEuPathDB" id="FungiDB:MFRU_067g00040"/>
<feature type="region of interest" description="Disordered" evidence="6">
    <location>
        <begin position="459"/>
        <end position="534"/>
    </location>
</feature>
<keyword evidence="5" id="KW-0472">Membrane</keyword>
<feature type="region of interest" description="Disordered" evidence="6">
    <location>
        <begin position="45"/>
        <end position="67"/>
    </location>
</feature>
<evidence type="ECO:0000256" key="5">
    <source>
        <dbReference type="ARBA" id="ARBA00023136"/>
    </source>
</evidence>
<evidence type="ECO:0000256" key="1">
    <source>
        <dbReference type="ARBA" id="ARBA00003594"/>
    </source>
</evidence>
<dbReference type="AlphaFoldDB" id="A0A5M9J9Y8"/>
<comment type="function">
    <text evidence="1">Required for peroxisome inheritance.</text>
</comment>
<comment type="subcellular location">
    <subcellularLocation>
        <location evidence="2">Peroxisome membrane</location>
        <topology evidence="2">Peripheral membrane protein</topology>
    </subcellularLocation>
</comment>
<dbReference type="Pfam" id="PF12634">
    <property type="entry name" value="Inp1"/>
    <property type="match status" value="1"/>
</dbReference>
<dbReference type="Proteomes" id="UP000322873">
    <property type="component" value="Unassembled WGS sequence"/>
</dbReference>
<feature type="region of interest" description="Disordered" evidence="6">
    <location>
        <begin position="205"/>
        <end position="233"/>
    </location>
</feature>
<feature type="compositionally biased region" description="Basic and acidic residues" evidence="6">
    <location>
        <begin position="483"/>
        <end position="493"/>
    </location>
</feature>
<feature type="compositionally biased region" description="Polar residues" evidence="6">
    <location>
        <begin position="327"/>
        <end position="357"/>
    </location>
</feature>
<evidence type="ECO:0000256" key="3">
    <source>
        <dbReference type="ARBA" id="ARBA00010707"/>
    </source>
</evidence>
<feature type="compositionally biased region" description="Low complexity" evidence="6">
    <location>
        <begin position="45"/>
        <end position="57"/>
    </location>
</feature>
<accession>A0A5M9J9Y8</accession>
<protein>
    <recommendedName>
        <fullName evidence="4">Inheritance of peroxisomes protein 1</fullName>
    </recommendedName>
</protein>
<feature type="compositionally biased region" description="Basic residues" evidence="6">
    <location>
        <begin position="616"/>
        <end position="627"/>
    </location>
</feature>
<evidence type="ECO:0000256" key="6">
    <source>
        <dbReference type="SAM" id="MobiDB-lite"/>
    </source>
</evidence>
<gene>
    <name evidence="7" type="ORF">EYC84_008960</name>
</gene>
<name>A0A5M9J9Y8_MONFR</name>
<feature type="region of interest" description="Disordered" evidence="6">
    <location>
        <begin position="310"/>
        <end position="429"/>
    </location>
</feature>
<feature type="compositionally biased region" description="Pro residues" evidence="6">
    <location>
        <begin position="413"/>
        <end position="426"/>
    </location>
</feature>